<dbReference type="CDD" id="cd18785">
    <property type="entry name" value="SF2_C"/>
    <property type="match status" value="1"/>
</dbReference>
<dbReference type="GO" id="GO:0003677">
    <property type="term" value="F:DNA binding"/>
    <property type="evidence" value="ECO:0007669"/>
    <property type="project" value="InterPro"/>
</dbReference>
<dbReference type="InterPro" id="IPR014001">
    <property type="entry name" value="Helicase_ATP-bd"/>
</dbReference>
<name>Q89BQ4_BRADU</name>
<organism evidence="2 3">
    <name type="scientific">Bradyrhizobium diazoefficiens (strain JCM 10833 / BCRC 13528 / IAM 13628 / NBRC 14792 / USDA 110)</name>
    <dbReference type="NCBI Taxonomy" id="224911"/>
    <lineage>
        <taxon>Bacteria</taxon>
        <taxon>Pseudomonadati</taxon>
        <taxon>Pseudomonadota</taxon>
        <taxon>Alphaproteobacteria</taxon>
        <taxon>Hyphomicrobiales</taxon>
        <taxon>Nitrobacteraceae</taxon>
        <taxon>Bradyrhizobium</taxon>
    </lineage>
</organism>
<dbReference type="AlphaFoldDB" id="Q89BQ4"/>
<dbReference type="InterPro" id="IPR050742">
    <property type="entry name" value="Helicase_Restrict-Modif_Enz"/>
</dbReference>
<dbReference type="PANTHER" id="PTHR47396:SF1">
    <property type="entry name" value="ATP-DEPENDENT HELICASE IRC3-RELATED"/>
    <property type="match status" value="1"/>
</dbReference>
<dbReference type="EMBL" id="BA000040">
    <property type="protein sequence ID" value="BAC53359.1"/>
    <property type="molecule type" value="Genomic_DNA"/>
</dbReference>
<evidence type="ECO:0000313" key="3">
    <source>
        <dbReference type="Proteomes" id="UP000002526"/>
    </source>
</evidence>
<dbReference type="PATRIC" id="fig|224911.5.peg.8329"/>
<dbReference type="STRING" id="224911.AAV28_38160"/>
<dbReference type="OrthoDB" id="5194627at2"/>
<sequence length="1027" mass="112347">MCSVMADRNLKKLALWKHQRDAVLTGEAYFASGSKRGCLIHMPTGTGKTGVMAVLATMRAASEPVLVVCPSAALVEQLMSEFRSRFWDTIGAGPEWRPDQVLQALPGSVGQLGDKLRGFSGQRTIVVATIQAVQQIHATRDISLLRGTIGTIVFDEGHREPAPLWAAVVREFNVPTVLFSATPFRGDLKVFNVDEGYIHFLSFEQAVAAALIRGVDVRKMNLSDDASTFAAQVVAETDRLAANGRLDPGYKVIVRAGSEDTVLDLYHAFVAVLAGRNDGVMALHNNFTLTGRPGAQMRPDVPADLRQRSERFLLHQFMLVEGIDDPRCSVLALYEPFGNTRMLVQQVGRLTRQSAPLGTKMPEACVLTRPSDGVDRDWESFIAYDKACVANGGKPPLRNGDDVLRGLVAALPQMDYVSGKFRTRIDLDDADLSEDLRFPQSALVYDVSDQFDLDKFQTAVSEALDAEDRFQHQTRGISGGSCRYHVTLRMNQSPFLAEYLFQAASLEVTIYALIGRRLYFYDSAGLWIDELGELTGRLRPMQLRSLLPEDVDNTVSFLAVKNTDLGPSALRSRSLSARSLERAGVFMGEHMNVVTRAGGWADGTRRAVGFSRSRVRDGAGTDLTASEFRDWCTEIDGLLKAKRPGSQILSRFAAPTDTPVDTTPINILVDMLELTGQFSSLATRTDAKFDPDGLCVDIEKDATPTAPAPFRFVLKVDGADVKVWIKWDVKKRKYWLTSPSLSQVKSKSEAKVSLAKRLNQLQPFRIITADLQHAYVNGAFYALDLDLAKTDGPGRLVLDLVTPVKQLGGVTSEKGVPTGADLPTWQQGSLFRVIDDALTQKRGTPEFGAPFPALVCDDFGTEAGDFIGVDDNPSNARAVFVVAKHKPGDPGVSAADFYDVCGQGVKNLAFLKSDGEDLPGALTKFDQPWKLSKGKGKAKRTDRVQRTRAGPGSAAFRKMLARVKQSPGAEREIWLVCAGGMLSKSALKREFLSSPPKAHVLQFYHLVISTYSACQSVGVNLKIFSSP</sequence>
<proteinExistence type="predicted"/>
<dbReference type="InterPro" id="IPR027417">
    <property type="entry name" value="P-loop_NTPase"/>
</dbReference>
<dbReference type="PROSITE" id="PS51192">
    <property type="entry name" value="HELICASE_ATP_BIND_1"/>
    <property type="match status" value="1"/>
</dbReference>
<dbReference type="Gene3D" id="3.40.50.300">
    <property type="entry name" value="P-loop containing nucleotide triphosphate hydrolases"/>
    <property type="match status" value="2"/>
</dbReference>
<dbReference type="GO" id="GO:0005524">
    <property type="term" value="F:ATP binding"/>
    <property type="evidence" value="ECO:0007669"/>
    <property type="project" value="InterPro"/>
</dbReference>
<dbReference type="SUPFAM" id="SSF52540">
    <property type="entry name" value="P-loop containing nucleoside triphosphate hydrolases"/>
    <property type="match status" value="2"/>
</dbReference>
<keyword evidence="3" id="KW-1185">Reference proteome</keyword>
<dbReference type="Proteomes" id="UP000002526">
    <property type="component" value="Chromosome"/>
</dbReference>
<dbReference type="eggNOG" id="COG1061">
    <property type="taxonomic scope" value="Bacteria"/>
</dbReference>
<evidence type="ECO:0000259" key="1">
    <source>
        <dbReference type="PROSITE" id="PS51192"/>
    </source>
</evidence>
<dbReference type="KEGG" id="bja:bll8094"/>
<dbReference type="InParanoid" id="Q89BQ4"/>
<dbReference type="GO" id="GO:0005829">
    <property type="term" value="C:cytosol"/>
    <property type="evidence" value="ECO:0000318"/>
    <property type="project" value="GO_Central"/>
</dbReference>
<gene>
    <name evidence="2" type="ordered locus">bll8094</name>
</gene>
<dbReference type="PANTHER" id="PTHR47396">
    <property type="entry name" value="TYPE I RESTRICTION ENZYME ECOKI R PROTEIN"/>
    <property type="match status" value="1"/>
</dbReference>
<dbReference type="InterPro" id="IPR006935">
    <property type="entry name" value="Helicase/UvrB_N"/>
</dbReference>
<dbReference type="GO" id="GO:0009307">
    <property type="term" value="P:DNA restriction-modification system"/>
    <property type="evidence" value="ECO:0000318"/>
    <property type="project" value="GO_Central"/>
</dbReference>
<dbReference type="HOGENOM" id="CLU_299136_0_0_5"/>
<dbReference type="EnsemblBacteria" id="BAC53359">
    <property type="protein sequence ID" value="BAC53359"/>
    <property type="gene ID" value="BAC53359"/>
</dbReference>
<protein>
    <submittedName>
        <fullName evidence="2">Bll8094 protein</fullName>
    </submittedName>
</protein>
<accession>Q89BQ4</accession>
<dbReference type="GO" id="GO:0016787">
    <property type="term" value="F:hydrolase activity"/>
    <property type="evidence" value="ECO:0007669"/>
    <property type="project" value="InterPro"/>
</dbReference>
<dbReference type="Pfam" id="PF04851">
    <property type="entry name" value="ResIII"/>
    <property type="match status" value="1"/>
</dbReference>
<reference evidence="3" key="1">
    <citation type="journal article" date="2002" name="DNA Res.">
        <title>Complete genomic sequence of nitrogen-fixing symbiotic bacterium Bradyrhizobium japonicum USDA110.</title>
        <authorList>
            <person name="Kaneko T."/>
            <person name="Nakamura Y."/>
            <person name="Sato S."/>
            <person name="Minamisawa K."/>
            <person name="Uchiumi T."/>
            <person name="Sasamoto S."/>
            <person name="Watanabe A."/>
            <person name="Idesawa K."/>
            <person name="Iriguchi M."/>
            <person name="Kawashima K."/>
            <person name="Kohara M."/>
            <person name="Matsumoto M."/>
            <person name="Shimpo S."/>
            <person name="Tsuruoka H."/>
            <person name="Wada T."/>
            <person name="Yamada M."/>
            <person name="Tabata S."/>
        </authorList>
    </citation>
    <scope>NUCLEOTIDE SEQUENCE [LARGE SCALE GENOMIC DNA]</scope>
    <source>
        <strain evidence="3">JCM 10833 / BCRC 13528 / IAM 13628 / NBRC 14792 / USDA 110</strain>
    </source>
</reference>
<feature type="domain" description="Helicase ATP-binding" evidence="1">
    <location>
        <begin position="29"/>
        <end position="201"/>
    </location>
</feature>
<dbReference type="SMART" id="SM00487">
    <property type="entry name" value="DEXDc"/>
    <property type="match status" value="1"/>
</dbReference>
<evidence type="ECO:0000313" key="2">
    <source>
        <dbReference type="EMBL" id="BAC53359.1"/>
    </source>
</evidence>